<organism evidence="7 8">
    <name type="scientific">Lupinus luteus</name>
    <name type="common">European yellow lupine</name>
    <dbReference type="NCBI Taxonomy" id="3873"/>
    <lineage>
        <taxon>Eukaryota</taxon>
        <taxon>Viridiplantae</taxon>
        <taxon>Streptophyta</taxon>
        <taxon>Embryophyta</taxon>
        <taxon>Tracheophyta</taxon>
        <taxon>Spermatophyta</taxon>
        <taxon>Magnoliopsida</taxon>
        <taxon>eudicotyledons</taxon>
        <taxon>Gunneridae</taxon>
        <taxon>Pentapetalae</taxon>
        <taxon>rosids</taxon>
        <taxon>fabids</taxon>
        <taxon>Fabales</taxon>
        <taxon>Fabaceae</taxon>
        <taxon>Papilionoideae</taxon>
        <taxon>50 kb inversion clade</taxon>
        <taxon>genistoids sensu lato</taxon>
        <taxon>core genistoids</taxon>
        <taxon>Genisteae</taxon>
        <taxon>Lupinus</taxon>
    </lineage>
</organism>
<evidence type="ECO:0000256" key="1">
    <source>
        <dbReference type="ARBA" id="ARBA00007277"/>
    </source>
</evidence>
<dbReference type="InterPro" id="IPR051578">
    <property type="entry name" value="GDPD"/>
</dbReference>
<dbReference type="GO" id="GO:0008889">
    <property type="term" value="F:glycerophosphodiester phosphodiesterase activity"/>
    <property type="evidence" value="ECO:0007669"/>
    <property type="project" value="UniProtKB-EC"/>
</dbReference>
<dbReference type="GO" id="GO:0006071">
    <property type="term" value="P:glycerol metabolic process"/>
    <property type="evidence" value="ECO:0007669"/>
    <property type="project" value="UniProtKB-KW"/>
</dbReference>
<dbReference type="InterPro" id="IPR017946">
    <property type="entry name" value="PLC-like_Pdiesterase_TIM-brl"/>
</dbReference>
<feature type="domain" description="GP-PDE" evidence="6">
    <location>
        <begin position="36"/>
        <end position="324"/>
    </location>
</feature>
<comment type="catalytic activity">
    <reaction evidence="5">
        <text>a sn-glycero-3-phosphodiester + H2O = an alcohol + sn-glycerol 3-phosphate + H(+)</text>
        <dbReference type="Rhea" id="RHEA:12969"/>
        <dbReference type="ChEBI" id="CHEBI:15377"/>
        <dbReference type="ChEBI" id="CHEBI:15378"/>
        <dbReference type="ChEBI" id="CHEBI:30879"/>
        <dbReference type="ChEBI" id="CHEBI:57597"/>
        <dbReference type="ChEBI" id="CHEBI:83408"/>
        <dbReference type="EC" id="3.1.4.46"/>
    </reaction>
</comment>
<keyword evidence="4" id="KW-0378">Hydrolase</keyword>
<evidence type="ECO:0000259" key="6">
    <source>
        <dbReference type="PROSITE" id="PS51704"/>
    </source>
</evidence>
<dbReference type="Proteomes" id="UP001497480">
    <property type="component" value="Unassembled WGS sequence"/>
</dbReference>
<proteinExistence type="inferred from homology"/>
<dbReference type="AlphaFoldDB" id="A0AAV1XPY9"/>
<dbReference type="PROSITE" id="PS51704">
    <property type="entry name" value="GP_PDE"/>
    <property type="match status" value="1"/>
</dbReference>
<dbReference type="InterPro" id="IPR030395">
    <property type="entry name" value="GP_PDE_dom"/>
</dbReference>
<name>A0AAV1XPY9_LUPLU</name>
<comment type="caution">
    <text evidence="7">The sequence shown here is derived from an EMBL/GenBank/DDBJ whole genome shotgun (WGS) entry which is preliminary data.</text>
</comment>
<comment type="similarity">
    <text evidence="1">Belongs to the glycerophosphoryl diester phosphodiesterase family.</text>
</comment>
<dbReference type="EC" id="3.1.4.46" evidence="2"/>
<dbReference type="Pfam" id="PF03009">
    <property type="entry name" value="GDPD"/>
    <property type="match status" value="1"/>
</dbReference>
<evidence type="ECO:0000256" key="5">
    <source>
        <dbReference type="ARBA" id="ARBA00047512"/>
    </source>
</evidence>
<evidence type="ECO:0000313" key="7">
    <source>
        <dbReference type="EMBL" id="CAL0323297.1"/>
    </source>
</evidence>
<dbReference type="PANTHER" id="PTHR22958:SF1">
    <property type="entry name" value="GLYCEROPHOSPHOCHOLINE PHOSPHODIESTERASE GPCPD1"/>
    <property type="match status" value="1"/>
</dbReference>
<dbReference type="SUPFAM" id="SSF51695">
    <property type="entry name" value="PLC-like phosphodiesterases"/>
    <property type="match status" value="1"/>
</dbReference>
<dbReference type="FunFam" id="3.20.20.190:FF:000034">
    <property type="entry name" value="Glycerophosphodiester phosphodiesterase GDPD2"/>
    <property type="match status" value="1"/>
</dbReference>
<evidence type="ECO:0000256" key="3">
    <source>
        <dbReference type="ARBA" id="ARBA00022798"/>
    </source>
</evidence>
<protein>
    <recommendedName>
        <fullName evidence="2">glycerophosphodiester phosphodiesterase</fullName>
        <ecNumber evidence="2">3.1.4.46</ecNumber>
    </recommendedName>
</protein>
<evidence type="ECO:0000256" key="4">
    <source>
        <dbReference type="ARBA" id="ARBA00022801"/>
    </source>
</evidence>
<keyword evidence="8" id="KW-1185">Reference proteome</keyword>
<dbReference type="GO" id="GO:0046475">
    <property type="term" value="P:glycerophospholipid catabolic process"/>
    <property type="evidence" value="ECO:0007669"/>
    <property type="project" value="TreeGrafter"/>
</dbReference>
<dbReference type="Gene3D" id="3.20.20.190">
    <property type="entry name" value="Phosphatidylinositol (PI) phosphodiesterase"/>
    <property type="match status" value="1"/>
</dbReference>
<dbReference type="PANTHER" id="PTHR22958">
    <property type="entry name" value="GLYCEROPHOSPHORYL DIESTER PHOSPHODIESTERASE"/>
    <property type="match status" value="1"/>
</dbReference>
<accession>A0AAV1XPY9</accession>
<evidence type="ECO:0000313" key="8">
    <source>
        <dbReference type="Proteomes" id="UP001497480"/>
    </source>
</evidence>
<gene>
    <name evidence="7" type="ORF">LLUT_LOCUS24357</name>
</gene>
<evidence type="ECO:0000256" key="2">
    <source>
        <dbReference type="ARBA" id="ARBA00012247"/>
    </source>
</evidence>
<sequence>MALKAVHVSDIPSIDIVPESPLTRFSNGVEFKVPKFVVIGHRGHGMNALQSLDRRMKAIKENSIMSFNAAANFPIDFVEFDVQVTNDDCPVIFHDDFILSHENGVVFEKRITELRLSEFLAYGPQREVGKDGKVLVRKTKDGKIVQWEVEQDDSLCTLEEAFLKVEPSLGFNIELKFDDHIVYDQDYLTHVLNAVLKVVFGHAKNRPIIFSTFQPDAASLVKKLQSTYPVFFLTNGGCEIYEDERRNSLEEALKLCLENGLQGIVSEIKGVFRNPGVVTKIKESELSLLTYGSLNNVPEAVYMQHLMGIDGVIVDLVQEITEAVANLITSAIVVDEEGLNEKLQLHSKPKFSQKELSFLLKLIPQLIQI</sequence>
<dbReference type="EMBL" id="CAXHTB010000017">
    <property type="protein sequence ID" value="CAL0323297.1"/>
    <property type="molecule type" value="Genomic_DNA"/>
</dbReference>
<keyword evidence="3" id="KW-0319">Glycerol metabolism</keyword>
<reference evidence="7 8" key="1">
    <citation type="submission" date="2024-03" db="EMBL/GenBank/DDBJ databases">
        <authorList>
            <person name="Martinez-Hernandez J."/>
        </authorList>
    </citation>
    <scope>NUCLEOTIDE SEQUENCE [LARGE SCALE GENOMIC DNA]</scope>
</reference>